<keyword evidence="3" id="KW-1185">Reference proteome</keyword>
<comment type="caution">
    <text evidence="2">The sequence shown here is derived from an EMBL/GenBank/DDBJ whole genome shotgun (WGS) entry which is preliminary data.</text>
</comment>
<evidence type="ECO:0000256" key="1">
    <source>
        <dbReference type="SAM" id="MobiDB-lite"/>
    </source>
</evidence>
<dbReference type="EMBL" id="AKWZ02000010">
    <property type="protein sequence ID" value="EPG74500.1"/>
    <property type="molecule type" value="Genomic_DNA"/>
</dbReference>
<dbReference type="STRING" id="1193011.LEP1GSC058_2872"/>
<dbReference type="Proteomes" id="UP000014540">
    <property type="component" value="Unassembled WGS sequence"/>
</dbReference>
<accession>S3VDD7</accession>
<organism evidence="2 3">
    <name type="scientific">Leptospira fainei serovar Hurstbridge str. BUT 6</name>
    <dbReference type="NCBI Taxonomy" id="1193011"/>
    <lineage>
        <taxon>Bacteria</taxon>
        <taxon>Pseudomonadati</taxon>
        <taxon>Spirochaetota</taxon>
        <taxon>Spirochaetia</taxon>
        <taxon>Leptospirales</taxon>
        <taxon>Leptospiraceae</taxon>
        <taxon>Leptospira</taxon>
    </lineage>
</organism>
<feature type="compositionally biased region" description="Basic residues" evidence="1">
    <location>
        <begin position="51"/>
        <end position="60"/>
    </location>
</feature>
<protein>
    <submittedName>
        <fullName evidence="2">Uncharacterized protein</fullName>
    </submittedName>
</protein>
<name>S3VDD7_9LEPT</name>
<proteinExistence type="predicted"/>
<reference evidence="2" key="1">
    <citation type="submission" date="2013-04" db="EMBL/GenBank/DDBJ databases">
        <authorList>
            <person name="Harkins D.M."/>
            <person name="Durkin A.S."/>
            <person name="Selengut J.D."/>
            <person name="Sanka R."/>
            <person name="DePew J."/>
            <person name="Purushe J."/>
            <person name="Ahmed A."/>
            <person name="van der Linden H."/>
            <person name="Goris M.G.A."/>
            <person name="Hartskeerl R.A."/>
            <person name="Vinetz J.M."/>
            <person name="Sutton G.G."/>
            <person name="Nelson W.C."/>
            <person name="Fouts D.E."/>
        </authorList>
    </citation>
    <scope>NUCLEOTIDE SEQUENCE [LARGE SCALE GENOMIC DNA]</scope>
    <source>
        <strain evidence="2">BUT 6</strain>
    </source>
</reference>
<dbReference type="AlphaFoldDB" id="S3VDD7"/>
<evidence type="ECO:0000313" key="3">
    <source>
        <dbReference type="Proteomes" id="UP000014540"/>
    </source>
</evidence>
<sequence>MPAWNRTGFFLDLGDFNPILELVRCEKPATRKAIRNKKRTPLYSALDPAHRSRIFRSKGKRPNEGTQTIRKPQVVRPRD</sequence>
<evidence type="ECO:0000313" key="2">
    <source>
        <dbReference type="EMBL" id="EPG74500.1"/>
    </source>
</evidence>
<feature type="region of interest" description="Disordered" evidence="1">
    <location>
        <begin position="51"/>
        <end position="79"/>
    </location>
</feature>
<gene>
    <name evidence="2" type="ORF">LEP1GSC058_2872</name>
</gene>